<dbReference type="RefSeq" id="WP_150904154.1">
    <property type="nucleotide sequence ID" value="NZ_VTWT01000006.1"/>
</dbReference>
<proteinExistence type="predicted"/>
<dbReference type="Pfam" id="PF13788">
    <property type="entry name" value="DUF4180"/>
    <property type="match status" value="1"/>
</dbReference>
<sequence>MQIHEHTINNSKIAEITSTEIIIQNTEDALDLLGNVYYQDFDSLIIHQKNITPDFFDLKNKMAGDILQKFSTYRVRLAIVGDFSKFTSQSLKDFIFESNKGKQVNFVSSVGEAVNALTR</sequence>
<reference evidence="2 3" key="1">
    <citation type="submission" date="2019-09" db="EMBL/GenBank/DDBJ databases">
        <title>Genome sequence of Adhaeribacter sp. M2.</title>
        <authorList>
            <person name="Srinivasan S."/>
        </authorList>
    </citation>
    <scope>NUCLEOTIDE SEQUENCE [LARGE SCALE GENOMIC DNA]</scope>
    <source>
        <strain evidence="2 3">M2</strain>
    </source>
</reference>
<comment type="caution">
    <text evidence="2">The sequence shown here is derived from an EMBL/GenBank/DDBJ whole genome shotgun (WGS) entry which is preliminary data.</text>
</comment>
<keyword evidence="3" id="KW-1185">Reference proteome</keyword>
<evidence type="ECO:0000313" key="3">
    <source>
        <dbReference type="Proteomes" id="UP000326570"/>
    </source>
</evidence>
<name>A0A5N1IS46_9BACT</name>
<accession>A0A5N1IS46</accession>
<dbReference type="EMBL" id="VTWT01000006">
    <property type="protein sequence ID" value="KAA9332741.1"/>
    <property type="molecule type" value="Genomic_DNA"/>
</dbReference>
<dbReference type="Proteomes" id="UP000326570">
    <property type="component" value="Unassembled WGS sequence"/>
</dbReference>
<feature type="domain" description="DUF4180" evidence="1">
    <location>
        <begin position="9"/>
        <end position="116"/>
    </location>
</feature>
<gene>
    <name evidence="2" type="ORF">F0P94_12100</name>
</gene>
<protein>
    <submittedName>
        <fullName evidence="2">DUF4180 domain-containing protein</fullName>
    </submittedName>
</protein>
<dbReference type="AlphaFoldDB" id="A0A5N1IS46"/>
<dbReference type="InterPro" id="IPR025438">
    <property type="entry name" value="DUF4180"/>
</dbReference>
<organism evidence="2 3">
    <name type="scientific">Adhaeribacter soli</name>
    <dbReference type="NCBI Taxonomy" id="2607655"/>
    <lineage>
        <taxon>Bacteria</taxon>
        <taxon>Pseudomonadati</taxon>
        <taxon>Bacteroidota</taxon>
        <taxon>Cytophagia</taxon>
        <taxon>Cytophagales</taxon>
        <taxon>Hymenobacteraceae</taxon>
        <taxon>Adhaeribacter</taxon>
    </lineage>
</organism>
<evidence type="ECO:0000259" key="1">
    <source>
        <dbReference type="Pfam" id="PF13788"/>
    </source>
</evidence>
<evidence type="ECO:0000313" key="2">
    <source>
        <dbReference type="EMBL" id="KAA9332741.1"/>
    </source>
</evidence>